<dbReference type="Proteomes" id="UP000639772">
    <property type="component" value="Chromosome 1"/>
</dbReference>
<feature type="active site" evidence="6">
    <location>
        <position position="374"/>
    </location>
</feature>
<dbReference type="FunFam" id="2.160.20.10:FF:000001">
    <property type="entry name" value="Pectinesterase"/>
    <property type="match status" value="1"/>
</dbReference>
<evidence type="ECO:0000313" key="12">
    <source>
        <dbReference type="Proteomes" id="UP000639772"/>
    </source>
</evidence>
<dbReference type="Proteomes" id="UP000636800">
    <property type="component" value="Chromosome 1"/>
</dbReference>
<feature type="chain" id="PRO_5034202850" description="Pectinesterase" evidence="7">
    <location>
        <begin position="32"/>
        <end position="538"/>
    </location>
</feature>
<comment type="catalytic activity">
    <reaction evidence="7">
        <text>[(1-&gt;4)-alpha-D-galacturonosyl methyl ester](n) + n H2O = [(1-&gt;4)-alpha-D-galacturonosyl](n) + n methanol + n H(+)</text>
        <dbReference type="Rhea" id="RHEA:22380"/>
        <dbReference type="Rhea" id="RHEA-COMP:14570"/>
        <dbReference type="Rhea" id="RHEA-COMP:14573"/>
        <dbReference type="ChEBI" id="CHEBI:15377"/>
        <dbReference type="ChEBI" id="CHEBI:15378"/>
        <dbReference type="ChEBI" id="CHEBI:17790"/>
        <dbReference type="ChEBI" id="CHEBI:140522"/>
        <dbReference type="ChEBI" id="CHEBI:140523"/>
        <dbReference type="EC" id="3.1.1.11"/>
    </reaction>
</comment>
<keyword evidence="4 7" id="KW-0378">Hydrolase</keyword>
<dbReference type="SUPFAM" id="SSF101148">
    <property type="entry name" value="Plant invertase/pectin methylesterase inhibitor"/>
    <property type="match status" value="1"/>
</dbReference>
<dbReference type="GO" id="GO:0045490">
    <property type="term" value="P:pectin catabolic process"/>
    <property type="evidence" value="ECO:0007669"/>
    <property type="project" value="UniProtKB-UniRule"/>
</dbReference>
<dbReference type="InterPro" id="IPR011050">
    <property type="entry name" value="Pectin_lyase_fold/virulence"/>
</dbReference>
<evidence type="ECO:0000256" key="4">
    <source>
        <dbReference type="ARBA" id="ARBA00022801"/>
    </source>
</evidence>
<dbReference type="Gene3D" id="1.20.140.40">
    <property type="entry name" value="Invertase/pectin methylesterase inhibitor family protein"/>
    <property type="match status" value="1"/>
</dbReference>
<dbReference type="EMBL" id="JADCNM010000001">
    <property type="protein sequence ID" value="KAG0503851.1"/>
    <property type="molecule type" value="Genomic_DNA"/>
</dbReference>
<dbReference type="InterPro" id="IPR006501">
    <property type="entry name" value="Pectinesterase_inhib_dom"/>
</dbReference>
<evidence type="ECO:0000313" key="11">
    <source>
        <dbReference type="Proteomes" id="UP000636800"/>
    </source>
</evidence>
<reference evidence="11 12" key="1">
    <citation type="journal article" date="2020" name="Nat. Food">
        <title>A phased Vanilla planifolia genome enables genetic improvement of flavour and production.</title>
        <authorList>
            <person name="Hasing T."/>
            <person name="Tang H."/>
            <person name="Brym M."/>
            <person name="Khazi F."/>
            <person name="Huang T."/>
            <person name="Chambers A.H."/>
        </authorList>
    </citation>
    <scope>NUCLEOTIDE SEQUENCE [LARGE SCALE GENOMIC DNA]</scope>
    <source>
        <tissue evidence="9">Leaf</tissue>
    </source>
</reference>
<evidence type="ECO:0000256" key="3">
    <source>
        <dbReference type="ARBA" id="ARBA00007786"/>
    </source>
</evidence>
<comment type="similarity">
    <text evidence="2">In the N-terminal section; belongs to the PMEI family.</text>
</comment>
<dbReference type="CDD" id="cd15798">
    <property type="entry name" value="PMEI-like_3"/>
    <property type="match status" value="1"/>
</dbReference>
<dbReference type="GO" id="GO:0004857">
    <property type="term" value="F:enzyme inhibitor activity"/>
    <property type="evidence" value="ECO:0007669"/>
    <property type="project" value="InterPro"/>
</dbReference>
<accession>A0A835S8V3</accession>
<name>A0A835S8V3_VANPL</name>
<dbReference type="UniPathway" id="UPA00545">
    <property type="reaction ID" value="UER00823"/>
</dbReference>
<keyword evidence="7" id="KW-0732">Signal</keyword>
<dbReference type="OrthoDB" id="2019149at2759"/>
<evidence type="ECO:0000256" key="5">
    <source>
        <dbReference type="ARBA" id="ARBA00023085"/>
    </source>
</evidence>
<dbReference type="GO" id="GO:0030599">
    <property type="term" value="F:pectinesterase activity"/>
    <property type="evidence" value="ECO:0007669"/>
    <property type="project" value="UniProtKB-UniRule"/>
</dbReference>
<dbReference type="EMBL" id="JADCNL010000001">
    <property type="protein sequence ID" value="KAG0499647.1"/>
    <property type="molecule type" value="Genomic_DNA"/>
</dbReference>
<dbReference type="InterPro" id="IPR000070">
    <property type="entry name" value="Pectinesterase_cat"/>
</dbReference>
<feature type="domain" description="Pectinesterase inhibitor" evidence="8">
    <location>
        <begin position="39"/>
        <end position="184"/>
    </location>
</feature>
<evidence type="ECO:0000259" key="8">
    <source>
        <dbReference type="SMART" id="SM00856"/>
    </source>
</evidence>
<comment type="caution">
    <text evidence="9">The sequence shown here is derived from an EMBL/GenBank/DDBJ whole genome shotgun (WGS) entry which is preliminary data.</text>
</comment>
<evidence type="ECO:0000256" key="2">
    <source>
        <dbReference type="ARBA" id="ARBA00006027"/>
    </source>
</evidence>
<dbReference type="SUPFAM" id="SSF51126">
    <property type="entry name" value="Pectin lyase-like"/>
    <property type="match status" value="1"/>
</dbReference>
<keyword evidence="5 7" id="KW-0063">Aspartyl esterase</keyword>
<dbReference type="NCBIfam" id="TIGR01614">
    <property type="entry name" value="PME_inhib"/>
    <property type="match status" value="1"/>
</dbReference>
<dbReference type="InterPro" id="IPR033131">
    <property type="entry name" value="Pectinesterase_Asp_AS"/>
</dbReference>
<organism evidence="9 11">
    <name type="scientific">Vanilla planifolia</name>
    <name type="common">Vanilla</name>
    <dbReference type="NCBI Taxonomy" id="51239"/>
    <lineage>
        <taxon>Eukaryota</taxon>
        <taxon>Viridiplantae</taxon>
        <taxon>Streptophyta</taxon>
        <taxon>Embryophyta</taxon>
        <taxon>Tracheophyta</taxon>
        <taxon>Spermatophyta</taxon>
        <taxon>Magnoliopsida</taxon>
        <taxon>Liliopsida</taxon>
        <taxon>Asparagales</taxon>
        <taxon>Orchidaceae</taxon>
        <taxon>Vanilloideae</taxon>
        <taxon>Vanilleae</taxon>
        <taxon>Vanilla</taxon>
    </lineage>
</organism>
<evidence type="ECO:0000256" key="7">
    <source>
        <dbReference type="RuleBase" id="RU000589"/>
    </source>
</evidence>
<comment type="similarity">
    <text evidence="3">In the C-terminal section; belongs to the pectinesterase family.</text>
</comment>
<feature type="signal peptide" evidence="7">
    <location>
        <begin position="1"/>
        <end position="31"/>
    </location>
</feature>
<dbReference type="EC" id="3.1.1.11" evidence="7"/>
<evidence type="ECO:0000256" key="6">
    <source>
        <dbReference type="PROSITE-ProRule" id="PRU10040"/>
    </source>
</evidence>
<gene>
    <name evidence="10" type="ORF">HPP92_003923</name>
    <name evidence="9" type="ORF">HPP92_004338</name>
</gene>
<dbReference type="AlphaFoldDB" id="A0A835S8V3"/>
<keyword evidence="11" id="KW-1185">Reference proteome</keyword>
<evidence type="ECO:0000313" key="9">
    <source>
        <dbReference type="EMBL" id="KAG0499647.1"/>
    </source>
</evidence>
<sequence length="538" mass="58344">MIPSSSAMPSSRPTALLFLLLFLASLSLTSSASNSYPNFTTDHQHQLCKTTPFPDLCLDSLKLSISIDTSILSCILRSLDSAISAVSSLSPLISNPAIVESQRGALLDCRELHNATLSSLCRSSSLLRSSSSRAVADARTHLSAALTNRDTCLQGLVGSHGRQAADLVTAWNAAYKYVSNALSLVSHSGGNVHRRRLLSARGFPRWLGRRERRLLESGDYTASAVVTVAADGSGNFTTVGDAVAFAPNNSAERTVIMVRAGVYDENVDIAGYKTNIALLGEGSDVTFIRGSRSVGDGWTTFRSATVAVAGEGFLARDLTIQNIAGPEKYQAVALRINADFSAVYLCTIDGYQDTLYAHSFRQFYRECNVFGTIDFVFGNAAAVFQATNLVAKKPMSGQYNVITSQARDDPDEVTGFSIQNCSVLASDDFAANIGDTKTYLGRPWRLYSTTVFIESYIDDLVDPAGWIQFSPDRGDEGLDTLYYGEYMNSGPGAAVDNRVTWPGFHLMQYEDAYNFTVSVFIYGDMWLDSLSVPYDDGV</sequence>
<dbReference type="InterPro" id="IPR012334">
    <property type="entry name" value="Pectin_lyas_fold"/>
</dbReference>
<dbReference type="InterPro" id="IPR035513">
    <property type="entry name" value="Invertase/methylesterase_inhib"/>
</dbReference>
<proteinExistence type="inferred from homology"/>
<protein>
    <recommendedName>
        <fullName evidence="7">Pectinesterase</fullName>
        <ecNumber evidence="7">3.1.1.11</ecNumber>
    </recommendedName>
</protein>
<dbReference type="SMART" id="SM00856">
    <property type="entry name" value="PMEI"/>
    <property type="match status" value="1"/>
</dbReference>
<dbReference type="Gene3D" id="2.160.20.10">
    <property type="entry name" value="Single-stranded right-handed beta-helix, Pectin lyase-like"/>
    <property type="match status" value="1"/>
</dbReference>
<dbReference type="Pfam" id="PF01095">
    <property type="entry name" value="Pectinesterase"/>
    <property type="match status" value="1"/>
</dbReference>
<evidence type="ECO:0000256" key="1">
    <source>
        <dbReference type="ARBA" id="ARBA00005184"/>
    </source>
</evidence>
<dbReference type="PROSITE" id="PS00503">
    <property type="entry name" value="PECTINESTERASE_2"/>
    <property type="match status" value="1"/>
</dbReference>
<dbReference type="PANTHER" id="PTHR31707">
    <property type="entry name" value="PECTINESTERASE"/>
    <property type="match status" value="1"/>
</dbReference>
<dbReference type="GO" id="GO:0042545">
    <property type="term" value="P:cell wall modification"/>
    <property type="evidence" value="ECO:0007669"/>
    <property type="project" value="UniProtKB-UniRule"/>
</dbReference>
<evidence type="ECO:0000313" key="10">
    <source>
        <dbReference type="EMBL" id="KAG0503851.1"/>
    </source>
</evidence>
<dbReference type="Pfam" id="PF04043">
    <property type="entry name" value="PMEI"/>
    <property type="match status" value="1"/>
</dbReference>
<comment type="pathway">
    <text evidence="1 7">Glycan metabolism; pectin degradation; 2-dehydro-3-deoxy-D-gluconate from pectin: step 1/5.</text>
</comment>